<organism evidence="2 3">
    <name type="scientific">Toxoplasma gondii (strain ATCC 50861 / VEG)</name>
    <dbReference type="NCBI Taxonomy" id="432359"/>
    <lineage>
        <taxon>Eukaryota</taxon>
        <taxon>Sar</taxon>
        <taxon>Alveolata</taxon>
        <taxon>Apicomplexa</taxon>
        <taxon>Conoidasida</taxon>
        <taxon>Coccidia</taxon>
        <taxon>Eucoccidiorida</taxon>
        <taxon>Eimeriorina</taxon>
        <taxon>Sarcocystidae</taxon>
        <taxon>Toxoplasma</taxon>
    </lineage>
</organism>
<dbReference type="VEuPathDB" id="ToxoDB:TGVEG_441130"/>
<evidence type="ECO:0000256" key="1">
    <source>
        <dbReference type="SAM" id="MobiDB-lite"/>
    </source>
</evidence>
<accession>V4YRC6</accession>
<comment type="caution">
    <text evidence="2">The sequence shown here is derived from an EMBL/GenBank/DDBJ whole genome shotgun (WGS) entry which is preliminary data.</text>
</comment>
<sequence>MKVVSCGRQVLELDVWQERLCRVAAVGSCTRFTGRGSSARKKKPHLCRQFNLCESLSIRKSEALWSTMRRGHFPNWRFVAECYVWGNPRGVLDKETVNNLSVGLTDSSSRRLTRNLAWEEKTVLTQGGPRLSPWCNERMDRPARWQPLCVSSMRQGWYFGGRRPCYVYLSLYMLWCNGWASFAANQSLSRIIIVWFRSSPSCKLPLPATRQVPQHRRNPENLPTVTMVIQPHPNTPKTCPSRAADKGPPVWHH</sequence>
<dbReference type="Proteomes" id="UP000002226">
    <property type="component" value="Unassembled WGS sequence"/>
</dbReference>
<gene>
    <name evidence="2" type="ORF">TGVEG_441130</name>
</gene>
<dbReference type="AlphaFoldDB" id="V4YRC6"/>
<evidence type="ECO:0000313" key="2">
    <source>
        <dbReference type="EMBL" id="ESS30834.1"/>
    </source>
</evidence>
<proteinExistence type="predicted"/>
<protein>
    <submittedName>
        <fullName evidence="2">Uncharacterized protein</fullName>
    </submittedName>
</protein>
<evidence type="ECO:0000313" key="3">
    <source>
        <dbReference type="Proteomes" id="UP000002226"/>
    </source>
</evidence>
<keyword evidence="3" id="KW-1185">Reference proteome</keyword>
<reference evidence="2" key="1">
    <citation type="submission" date="2007-03" db="EMBL/GenBank/DDBJ databases">
        <authorList>
            <person name="Paulsen I."/>
        </authorList>
    </citation>
    <scope>NUCLEOTIDE SEQUENCE</scope>
    <source>
        <strain evidence="2">VEG</strain>
    </source>
</reference>
<feature type="region of interest" description="Disordered" evidence="1">
    <location>
        <begin position="231"/>
        <end position="253"/>
    </location>
</feature>
<name>V4YRC6_TOXGV</name>
<dbReference type="EMBL" id="AAYL02000223">
    <property type="protein sequence ID" value="ESS30834.1"/>
    <property type="molecule type" value="Genomic_DNA"/>
</dbReference>